<organism evidence="1 2">
    <name type="scientific">Portunus trituberculatus</name>
    <name type="common">Swimming crab</name>
    <name type="synonym">Neptunus trituberculatus</name>
    <dbReference type="NCBI Taxonomy" id="210409"/>
    <lineage>
        <taxon>Eukaryota</taxon>
        <taxon>Metazoa</taxon>
        <taxon>Ecdysozoa</taxon>
        <taxon>Arthropoda</taxon>
        <taxon>Crustacea</taxon>
        <taxon>Multicrustacea</taxon>
        <taxon>Malacostraca</taxon>
        <taxon>Eumalacostraca</taxon>
        <taxon>Eucarida</taxon>
        <taxon>Decapoda</taxon>
        <taxon>Pleocyemata</taxon>
        <taxon>Brachyura</taxon>
        <taxon>Eubrachyura</taxon>
        <taxon>Portunoidea</taxon>
        <taxon>Portunidae</taxon>
        <taxon>Portuninae</taxon>
        <taxon>Portunus</taxon>
    </lineage>
</organism>
<proteinExistence type="predicted"/>
<evidence type="ECO:0000313" key="2">
    <source>
        <dbReference type="Proteomes" id="UP000324222"/>
    </source>
</evidence>
<dbReference type="AlphaFoldDB" id="A0A5B7GC76"/>
<accession>A0A5B7GC76</accession>
<dbReference type="EMBL" id="VSRR010015170">
    <property type="protein sequence ID" value="MPC57900.1"/>
    <property type="molecule type" value="Genomic_DNA"/>
</dbReference>
<keyword evidence="2" id="KW-1185">Reference proteome</keyword>
<dbReference type="Proteomes" id="UP000324222">
    <property type="component" value="Unassembled WGS sequence"/>
</dbReference>
<evidence type="ECO:0000313" key="1">
    <source>
        <dbReference type="EMBL" id="MPC57900.1"/>
    </source>
</evidence>
<reference evidence="1 2" key="1">
    <citation type="submission" date="2019-05" db="EMBL/GenBank/DDBJ databases">
        <title>Another draft genome of Portunus trituberculatus and its Hox gene families provides insights of decapod evolution.</title>
        <authorList>
            <person name="Jeong J.-H."/>
            <person name="Song I."/>
            <person name="Kim S."/>
            <person name="Choi T."/>
            <person name="Kim D."/>
            <person name="Ryu S."/>
            <person name="Kim W."/>
        </authorList>
    </citation>
    <scope>NUCLEOTIDE SEQUENCE [LARGE SCALE GENOMIC DNA]</scope>
    <source>
        <tissue evidence="1">Muscle</tissue>
    </source>
</reference>
<sequence>MAEVVSCLSIMKGGDPHRVTSYKTVKNTSKVSPQLLQITEEKLKSYFSAVLPPGRNTRVTLII</sequence>
<protein>
    <submittedName>
        <fullName evidence="1">Uncharacterized protein</fullName>
    </submittedName>
</protein>
<name>A0A5B7GC76_PORTR</name>
<gene>
    <name evidence="1" type="ORF">E2C01_051890</name>
</gene>
<comment type="caution">
    <text evidence="1">The sequence shown here is derived from an EMBL/GenBank/DDBJ whole genome shotgun (WGS) entry which is preliminary data.</text>
</comment>